<dbReference type="SUPFAM" id="SSF55781">
    <property type="entry name" value="GAF domain-like"/>
    <property type="match status" value="1"/>
</dbReference>
<evidence type="ECO:0008006" key="4">
    <source>
        <dbReference type="Google" id="ProtNLM"/>
    </source>
</evidence>
<protein>
    <recommendedName>
        <fullName evidence="4">GAF domain-containing protein</fullName>
    </recommendedName>
</protein>
<organism evidence="2 3">
    <name type="scientific">Afipia felis</name>
    <name type="common">Cat scratch disease bacillus</name>
    <dbReference type="NCBI Taxonomy" id="1035"/>
    <lineage>
        <taxon>Bacteria</taxon>
        <taxon>Pseudomonadati</taxon>
        <taxon>Pseudomonadota</taxon>
        <taxon>Alphaproteobacteria</taxon>
        <taxon>Hyphomicrobiales</taxon>
        <taxon>Nitrobacteraceae</taxon>
        <taxon>Afipia</taxon>
    </lineage>
</organism>
<keyword evidence="1" id="KW-0175">Coiled coil</keyword>
<dbReference type="RefSeq" id="WP_002717339.1">
    <property type="nucleotide sequence ID" value="NZ_UFSI01000001.1"/>
</dbReference>
<feature type="coiled-coil region" evidence="1">
    <location>
        <begin position="19"/>
        <end position="46"/>
    </location>
</feature>
<evidence type="ECO:0000256" key="1">
    <source>
        <dbReference type="SAM" id="Coils"/>
    </source>
</evidence>
<evidence type="ECO:0000313" key="3">
    <source>
        <dbReference type="Proteomes" id="UP000254343"/>
    </source>
</evidence>
<dbReference type="Gene3D" id="3.30.450.40">
    <property type="match status" value="1"/>
</dbReference>
<dbReference type="InterPro" id="IPR029016">
    <property type="entry name" value="GAF-like_dom_sf"/>
</dbReference>
<dbReference type="EMBL" id="UIGB01000001">
    <property type="protein sequence ID" value="SUU86516.1"/>
    <property type="molecule type" value="Genomic_DNA"/>
</dbReference>
<dbReference type="AlphaFoldDB" id="A0A380WCI0"/>
<name>A0A380WCI0_AFIFE</name>
<reference evidence="2 3" key="1">
    <citation type="submission" date="2018-06" db="EMBL/GenBank/DDBJ databases">
        <authorList>
            <consortium name="Pathogen Informatics"/>
            <person name="Doyle S."/>
        </authorList>
    </citation>
    <scope>NUCLEOTIDE SEQUENCE [LARGE SCALE GENOMIC DNA]</scope>
    <source>
        <strain evidence="2 3">NCTC12722</strain>
    </source>
</reference>
<evidence type="ECO:0000313" key="2">
    <source>
        <dbReference type="EMBL" id="SUU86516.1"/>
    </source>
</evidence>
<sequence>MRRFLVRENIRLYKNQLASKRNDENREVLEKLLAEAEDELVHLENLWLWTCPQRPISQQSGTAIERILDDIVTRSNAAFGSVQLYDENSGALYLIAQNNLDGILTEKFAVVRAGDSTIGAQTLKAHVSIIIEDVDNGCNDKNLLDWTRPLAVRSIHTTPILDRDGKFVGVFSTLFSQPNAMTDRERDDNGRYAEELSRLFAEL</sequence>
<dbReference type="OrthoDB" id="341208at2"/>
<gene>
    <name evidence="2" type="ORF">NCTC12722_03744</name>
</gene>
<accession>A0A380WCI0</accession>
<dbReference type="Proteomes" id="UP000254343">
    <property type="component" value="Unassembled WGS sequence"/>
</dbReference>
<proteinExistence type="predicted"/>